<dbReference type="Proteomes" id="UP000638263">
    <property type="component" value="Unassembled WGS sequence"/>
</dbReference>
<organism evidence="1 2">
    <name type="scientific">Nocardia jinanensis</name>
    <dbReference type="NCBI Taxonomy" id="382504"/>
    <lineage>
        <taxon>Bacteria</taxon>
        <taxon>Bacillati</taxon>
        <taxon>Actinomycetota</taxon>
        <taxon>Actinomycetes</taxon>
        <taxon>Mycobacteriales</taxon>
        <taxon>Nocardiaceae</taxon>
        <taxon>Nocardia</taxon>
    </lineage>
</organism>
<name>A0A917VUQ4_9NOCA</name>
<evidence type="ECO:0000313" key="2">
    <source>
        <dbReference type="Proteomes" id="UP000638263"/>
    </source>
</evidence>
<comment type="caution">
    <text evidence="1">The sequence shown here is derived from an EMBL/GenBank/DDBJ whole genome shotgun (WGS) entry which is preliminary data.</text>
</comment>
<reference evidence="1" key="2">
    <citation type="submission" date="2020-09" db="EMBL/GenBank/DDBJ databases">
        <authorList>
            <person name="Sun Q."/>
            <person name="Zhou Y."/>
        </authorList>
    </citation>
    <scope>NUCLEOTIDE SEQUENCE</scope>
    <source>
        <strain evidence="1">CGMCC 4.3508</strain>
    </source>
</reference>
<evidence type="ECO:0000313" key="1">
    <source>
        <dbReference type="EMBL" id="GGL20969.1"/>
    </source>
</evidence>
<proteinExistence type="predicted"/>
<protein>
    <submittedName>
        <fullName evidence="1">Uncharacterized protein</fullName>
    </submittedName>
</protein>
<sequence>MDLEEARRFAAGVWGRADLTRTERLAAVKADAHARGKEPFDLSRLEALCDTSDAGRLDPASWRHSRFELIYYSHPEMMNIEELAEHVMMTRGCRPSIRPAD</sequence>
<dbReference type="AlphaFoldDB" id="A0A917VUQ4"/>
<dbReference type="EMBL" id="BMMH01000008">
    <property type="protein sequence ID" value="GGL20969.1"/>
    <property type="molecule type" value="Genomic_DNA"/>
</dbReference>
<reference evidence="1" key="1">
    <citation type="journal article" date="2014" name="Int. J. Syst. Evol. Microbiol.">
        <title>Complete genome sequence of Corynebacterium casei LMG S-19264T (=DSM 44701T), isolated from a smear-ripened cheese.</title>
        <authorList>
            <consortium name="US DOE Joint Genome Institute (JGI-PGF)"/>
            <person name="Walter F."/>
            <person name="Albersmeier A."/>
            <person name="Kalinowski J."/>
            <person name="Ruckert C."/>
        </authorList>
    </citation>
    <scope>NUCLEOTIDE SEQUENCE</scope>
    <source>
        <strain evidence="1">CGMCC 4.3508</strain>
    </source>
</reference>
<keyword evidence="2" id="KW-1185">Reference proteome</keyword>
<gene>
    <name evidence="1" type="ORF">GCM10011588_39750</name>
</gene>
<dbReference type="RefSeq" id="WP_189094390.1">
    <property type="nucleotide sequence ID" value="NZ_BMMH01000008.1"/>
</dbReference>
<accession>A0A917VUQ4</accession>